<evidence type="ECO:0000313" key="1">
    <source>
        <dbReference type="EMBL" id="EFX72714.1"/>
    </source>
</evidence>
<evidence type="ECO:0000313" key="2">
    <source>
        <dbReference type="Proteomes" id="UP000000305"/>
    </source>
</evidence>
<dbReference type="InParanoid" id="E9H6D8"/>
<organism evidence="1 2">
    <name type="scientific">Daphnia pulex</name>
    <name type="common">Water flea</name>
    <dbReference type="NCBI Taxonomy" id="6669"/>
    <lineage>
        <taxon>Eukaryota</taxon>
        <taxon>Metazoa</taxon>
        <taxon>Ecdysozoa</taxon>
        <taxon>Arthropoda</taxon>
        <taxon>Crustacea</taxon>
        <taxon>Branchiopoda</taxon>
        <taxon>Diplostraca</taxon>
        <taxon>Cladocera</taxon>
        <taxon>Anomopoda</taxon>
        <taxon>Daphniidae</taxon>
        <taxon>Daphnia</taxon>
    </lineage>
</organism>
<sequence>MCSPSYISKSPRDDDSWERFCMVITGTRLNHVARRRCWPLRFVSNGNRHDGRFRGRSIARPLLMMLGSSSREPSISPDECCERKKPSITAAWREPIKKVGTHLTAALLHLYAAAALSSNNHPRAHRIEPRPKLLIILNTPIRSPKRPQMPLPFNAIACIISRNGNEATTEDGATLVHPRIAAK</sequence>
<keyword evidence="2" id="KW-1185">Reference proteome</keyword>
<name>E9H6D8_DAPPU</name>
<dbReference type="KEGG" id="dpx:DAPPUDRAFT_254143"/>
<dbReference type="HOGENOM" id="CLU_1476616_0_0_1"/>
<accession>E9H6D8</accession>
<dbReference type="Proteomes" id="UP000000305">
    <property type="component" value="Unassembled WGS sequence"/>
</dbReference>
<gene>
    <name evidence="1" type="ORF">DAPPUDRAFT_254143</name>
</gene>
<dbReference type="EMBL" id="GL732597">
    <property type="protein sequence ID" value="EFX72714.1"/>
    <property type="molecule type" value="Genomic_DNA"/>
</dbReference>
<reference evidence="1 2" key="1">
    <citation type="journal article" date="2011" name="Science">
        <title>The ecoresponsive genome of Daphnia pulex.</title>
        <authorList>
            <person name="Colbourne J.K."/>
            <person name="Pfrender M.E."/>
            <person name="Gilbert D."/>
            <person name="Thomas W.K."/>
            <person name="Tucker A."/>
            <person name="Oakley T.H."/>
            <person name="Tokishita S."/>
            <person name="Aerts A."/>
            <person name="Arnold G.J."/>
            <person name="Basu M.K."/>
            <person name="Bauer D.J."/>
            <person name="Caceres C.E."/>
            <person name="Carmel L."/>
            <person name="Casola C."/>
            <person name="Choi J.H."/>
            <person name="Detter J.C."/>
            <person name="Dong Q."/>
            <person name="Dusheyko S."/>
            <person name="Eads B.D."/>
            <person name="Frohlich T."/>
            <person name="Geiler-Samerotte K.A."/>
            <person name="Gerlach D."/>
            <person name="Hatcher P."/>
            <person name="Jogdeo S."/>
            <person name="Krijgsveld J."/>
            <person name="Kriventseva E.V."/>
            <person name="Kultz D."/>
            <person name="Laforsch C."/>
            <person name="Lindquist E."/>
            <person name="Lopez J."/>
            <person name="Manak J.R."/>
            <person name="Muller J."/>
            <person name="Pangilinan J."/>
            <person name="Patwardhan R.P."/>
            <person name="Pitluck S."/>
            <person name="Pritham E.J."/>
            <person name="Rechtsteiner A."/>
            <person name="Rho M."/>
            <person name="Rogozin I.B."/>
            <person name="Sakarya O."/>
            <person name="Salamov A."/>
            <person name="Schaack S."/>
            <person name="Shapiro H."/>
            <person name="Shiga Y."/>
            <person name="Skalitzky C."/>
            <person name="Smith Z."/>
            <person name="Souvorov A."/>
            <person name="Sung W."/>
            <person name="Tang Z."/>
            <person name="Tsuchiya D."/>
            <person name="Tu H."/>
            <person name="Vos H."/>
            <person name="Wang M."/>
            <person name="Wolf Y.I."/>
            <person name="Yamagata H."/>
            <person name="Yamada T."/>
            <person name="Ye Y."/>
            <person name="Shaw J.R."/>
            <person name="Andrews J."/>
            <person name="Crease T.J."/>
            <person name="Tang H."/>
            <person name="Lucas S.M."/>
            <person name="Robertson H.M."/>
            <person name="Bork P."/>
            <person name="Koonin E.V."/>
            <person name="Zdobnov E.M."/>
            <person name="Grigoriev I.V."/>
            <person name="Lynch M."/>
            <person name="Boore J.L."/>
        </authorList>
    </citation>
    <scope>NUCLEOTIDE SEQUENCE [LARGE SCALE GENOMIC DNA]</scope>
</reference>
<protein>
    <submittedName>
        <fullName evidence="1">Uncharacterized protein</fullName>
    </submittedName>
</protein>
<dbReference type="AlphaFoldDB" id="E9H6D8"/>
<proteinExistence type="predicted"/>